<gene>
    <name evidence="6" type="ORF">F4Y60_13730</name>
</gene>
<dbReference type="SUPFAM" id="SSF103473">
    <property type="entry name" value="MFS general substrate transporter"/>
    <property type="match status" value="1"/>
</dbReference>
<feature type="transmembrane region" description="Helical" evidence="5">
    <location>
        <begin position="242"/>
        <end position="268"/>
    </location>
</feature>
<dbReference type="InterPro" id="IPR011701">
    <property type="entry name" value="MFS"/>
</dbReference>
<name>A0A6B0Y4N5_9RHOB</name>
<reference evidence="6" key="1">
    <citation type="submission" date="2019-09" db="EMBL/GenBank/DDBJ databases">
        <title>Characterisation of the sponge microbiome using genome-centric metagenomics.</title>
        <authorList>
            <person name="Engelberts J.P."/>
            <person name="Robbins S.J."/>
            <person name="De Goeij J.M."/>
            <person name="Aranda M."/>
            <person name="Bell S.C."/>
            <person name="Webster N.S."/>
        </authorList>
    </citation>
    <scope>NUCLEOTIDE SEQUENCE</scope>
    <source>
        <strain evidence="6">SB0664_bin_43</strain>
    </source>
</reference>
<evidence type="ECO:0000256" key="2">
    <source>
        <dbReference type="ARBA" id="ARBA00022692"/>
    </source>
</evidence>
<evidence type="ECO:0000256" key="5">
    <source>
        <dbReference type="SAM" id="Phobius"/>
    </source>
</evidence>
<dbReference type="InterPro" id="IPR036259">
    <property type="entry name" value="MFS_trans_sf"/>
</dbReference>
<dbReference type="Pfam" id="PF07690">
    <property type="entry name" value="MFS_1"/>
    <property type="match status" value="1"/>
</dbReference>
<feature type="transmembrane region" description="Helical" evidence="5">
    <location>
        <begin position="373"/>
        <end position="392"/>
    </location>
</feature>
<accession>A0A6B0Y4N5</accession>
<comment type="caution">
    <text evidence="6">The sequence shown here is derived from an EMBL/GenBank/DDBJ whole genome shotgun (WGS) entry which is preliminary data.</text>
</comment>
<keyword evidence="3 5" id="KW-1133">Transmembrane helix</keyword>
<evidence type="ECO:0000256" key="4">
    <source>
        <dbReference type="ARBA" id="ARBA00023136"/>
    </source>
</evidence>
<keyword evidence="4 5" id="KW-0472">Membrane</keyword>
<evidence type="ECO:0000256" key="1">
    <source>
        <dbReference type="ARBA" id="ARBA00004141"/>
    </source>
</evidence>
<dbReference type="Gene3D" id="1.20.1250.20">
    <property type="entry name" value="MFS general substrate transporter like domains"/>
    <property type="match status" value="1"/>
</dbReference>
<feature type="transmembrane region" description="Helical" evidence="5">
    <location>
        <begin position="70"/>
        <end position="87"/>
    </location>
</feature>
<feature type="transmembrane region" description="Helical" evidence="5">
    <location>
        <begin position="202"/>
        <end position="222"/>
    </location>
</feature>
<dbReference type="PANTHER" id="PTHR23530">
    <property type="entry name" value="TRANSPORT PROTEIN-RELATED"/>
    <property type="match status" value="1"/>
</dbReference>
<evidence type="ECO:0000313" key="6">
    <source>
        <dbReference type="EMBL" id="MXY35112.1"/>
    </source>
</evidence>
<feature type="transmembrane region" description="Helical" evidence="5">
    <location>
        <begin position="163"/>
        <end position="181"/>
    </location>
</feature>
<dbReference type="EMBL" id="VXRY01000566">
    <property type="protein sequence ID" value="MXY35112.1"/>
    <property type="molecule type" value="Genomic_DNA"/>
</dbReference>
<dbReference type="InterPro" id="IPR005829">
    <property type="entry name" value="Sugar_transporter_CS"/>
</dbReference>
<feature type="transmembrane region" description="Helical" evidence="5">
    <location>
        <begin position="280"/>
        <end position="309"/>
    </location>
</feature>
<dbReference type="AlphaFoldDB" id="A0A6B0Y4N5"/>
<proteinExistence type="predicted"/>
<feature type="transmembrane region" description="Helical" evidence="5">
    <location>
        <begin position="12"/>
        <end position="31"/>
    </location>
</feature>
<dbReference type="PANTHER" id="PTHR23530:SF1">
    <property type="entry name" value="PERMEASE, MAJOR FACILITATOR SUPERFAMILY-RELATED"/>
    <property type="match status" value="1"/>
</dbReference>
<dbReference type="GO" id="GO:0016020">
    <property type="term" value="C:membrane"/>
    <property type="evidence" value="ECO:0007669"/>
    <property type="project" value="UniProtKB-SubCell"/>
</dbReference>
<organism evidence="6">
    <name type="scientific">Boseongicola sp. SB0664_bin_43</name>
    <dbReference type="NCBI Taxonomy" id="2604844"/>
    <lineage>
        <taxon>Bacteria</taxon>
        <taxon>Pseudomonadati</taxon>
        <taxon>Pseudomonadota</taxon>
        <taxon>Alphaproteobacteria</taxon>
        <taxon>Rhodobacterales</taxon>
        <taxon>Paracoccaceae</taxon>
        <taxon>Boseongicola</taxon>
    </lineage>
</organism>
<evidence type="ECO:0000256" key="3">
    <source>
        <dbReference type="ARBA" id="ARBA00022989"/>
    </source>
</evidence>
<comment type="subcellular location">
    <subcellularLocation>
        <location evidence="1">Membrane</location>
        <topology evidence="1">Multi-pass membrane protein</topology>
    </subcellularLocation>
</comment>
<dbReference type="InterPro" id="IPR053160">
    <property type="entry name" value="MFS_DHA3_Transporter"/>
</dbReference>
<dbReference type="GO" id="GO:0022857">
    <property type="term" value="F:transmembrane transporter activity"/>
    <property type="evidence" value="ECO:0007669"/>
    <property type="project" value="InterPro"/>
</dbReference>
<sequence length="402" mass="43225">MRGAGRNIALYPWFKFFQNLLFWQAIWFLFLQSELSAAQAILFYAIYDVTTTVLEVPSGYFSDRWGRRKTLIASACAGFMSCAFFALGEGFWVLALAQIAMGAHIALASGTDSSLLYESLAEEGRAGEVEKEEVRAWRYSFVALAVSAVLGGVFALLGLRLPFAASAVAFGALILIAVQFSEPGRTGRNRGEAERLKALRRALFHPALAWLFALSVLIYGFGHLPFVFGQPFILEVLGGPGFIAEAAVVSGGVTTLMMLVSVATSWLAPGARRWIGLKSLLLSAFCIQIMLVAGLAVFGNVPAVLLLLLRKVPDSLAQPFIAARIQPILEDETRATYISLRNLVARLAFAVSLLLVSVNASEVGVLAIEEIQAILAVYVAFGVISFAGLAMTGRSLGSGGRD</sequence>
<feature type="transmembrane region" description="Helical" evidence="5">
    <location>
        <begin position="343"/>
        <end position="361"/>
    </location>
</feature>
<protein>
    <submittedName>
        <fullName evidence="6">MFS transporter</fullName>
    </submittedName>
</protein>
<feature type="transmembrane region" description="Helical" evidence="5">
    <location>
        <begin position="137"/>
        <end position="157"/>
    </location>
</feature>
<keyword evidence="2 5" id="KW-0812">Transmembrane</keyword>
<dbReference type="PROSITE" id="PS00216">
    <property type="entry name" value="SUGAR_TRANSPORT_1"/>
    <property type="match status" value="1"/>
</dbReference>